<feature type="region of interest" description="Disordered" evidence="1">
    <location>
        <begin position="1"/>
        <end position="32"/>
    </location>
</feature>
<proteinExistence type="predicted"/>
<dbReference type="EMBL" id="JAATIQ010000139">
    <property type="protein sequence ID" value="KAF4378105.1"/>
    <property type="molecule type" value="Genomic_DNA"/>
</dbReference>
<keyword evidence="3" id="KW-1185">Reference proteome</keyword>
<accession>A0A7J6G536</accession>
<comment type="caution">
    <text evidence="2">The sequence shown here is derived from an EMBL/GenBank/DDBJ whole genome shotgun (WGS) entry which is preliminary data.</text>
</comment>
<evidence type="ECO:0000256" key="1">
    <source>
        <dbReference type="SAM" id="MobiDB-lite"/>
    </source>
</evidence>
<organism evidence="2 3">
    <name type="scientific">Cannabis sativa</name>
    <name type="common">Hemp</name>
    <name type="synonym">Marijuana</name>
    <dbReference type="NCBI Taxonomy" id="3483"/>
    <lineage>
        <taxon>Eukaryota</taxon>
        <taxon>Viridiplantae</taxon>
        <taxon>Streptophyta</taxon>
        <taxon>Embryophyta</taxon>
        <taxon>Tracheophyta</taxon>
        <taxon>Spermatophyta</taxon>
        <taxon>Magnoliopsida</taxon>
        <taxon>eudicotyledons</taxon>
        <taxon>Gunneridae</taxon>
        <taxon>Pentapetalae</taxon>
        <taxon>rosids</taxon>
        <taxon>fabids</taxon>
        <taxon>Rosales</taxon>
        <taxon>Cannabaceae</taxon>
        <taxon>Cannabis</taxon>
    </lineage>
</organism>
<sequence>MKQEERHKAPIEEERDQASATNGGTRLMTRGHPFMTGGVSMDVGGSRGDNSGTRNNQGEALIWFQWEHRRRPFLDWENFGCDSHKLEDSLYDAHGGKHIKIYLRKKLKKLGGFFHDNASVPPLIQQLLPPNIGHHRFAIGNLSSHRHNSDIRG</sequence>
<evidence type="ECO:0000313" key="3">
    <source>
        <dbReference type="Proteomes" id="UP000583929"/>
    </source>
</evidence>
<reference evidence="2 3" key="1">
    <citation type="journal article" date="2020" name="bioRxiv">
        <title>Sequence and annotation of 42 cannabis genomes reveals extensive copy number variation in cannabinoid synthesis and pathogen resistance genes.</title>
        <authorList>
            <person name="Mckernan K.J."/>
            <person name="Helbert Y."/>
            <person name="Kane L.T."/>
            <person name="Ebling H."/>
            <person name="Zhang L."/>
            <person name="Liu B."/>
            <person name="Eaton Z."/>
            <person name="Mclaughlin S."/>
            <person name="Kingan S."/>
            <person name="Baybayan P."/>
            <person name="Concepcion G."/>
            <person name="Jordan M."/>
            <person name="Riva A."/>
            <person name="Barbazuk W."/>
            <person name="Harkins T."/>
        </authorList>
    </citation>
    <scope>NUCLEOTIDE SEQUENCE [LARGE SCALE GENOMIC DNA]</scope>
    <source>
        <strain evidence="3">cv. Jamaican Lion 4</strain>
        <tissue evidence="2">Leaf</tissue>
    </source>
</reference>
<feature type="compositionally biased region" description="Basic and acidic residues" evidence="1">
    <location>
        <begin position="1"/>
        <end position="12"/>
    </location>
</feature>
<dbReference type="AlphaFoldDB" id="A0A7J6G536"/>
<name>A0A7J6G536_CANSA</name>
<gene>
    <name evidence="2" type="ORF">G4B88_022928</name>
</gene>
<protein>
    <submittedName>
        <fullName evidence="2">Uncharacterized protein</fullName>
    </submittedName>
</protein>
<evidence type="ECO:0000313" key="2">
    <source>
        <dbReference type="EMBL" id="KAF4378105.1"/>
    </source>
</evidence>
<dbReference type="Proteomes" id="UP000583929">
    <property type="component" value="Unassembled WGS sequence"/>
</dbReference>